<dbReference type="InterPro" id="IPR058663">
    <property type="entry name" value="PucR-like_N"/>
</dbReference>
<sequence>MSTELGVRPLWASVPRDLAARFRPAVGALTRDMITEIQESVPAYARPLDGSFGAIMTAAVEQSVLRVLDMIGTGSALEDSWGDLFRQLGRAEFRAGRNLDSLQTAYRIGGRVAWRHVAAWAEANHLPVPLFSVLAEGIFAYVEEISSQSVAGYTQAQAQSTQVLDRHRKRLVETLLTDPSVTRSGLSRLAALARWPVPKRVAVVALDPMPDDLEAPRPAPHDDVLADLDGDTPCLIVADPKRHMRRLESELDGRVACVGPAVALSAAATSLSLARRAVSLVRRGIIPAEPVVWCQDHLPTLWLFADEFLLSEVLARNLAPMAGLTAKQQDRIATTMLTWLHSTGGAPDIAERLGIHPQTVRYRMRQVDKLFGAQLRDPHARLELEIALRARQMLTPTTASA</sequence>
<dbReference type="EMBL" id="SFCC01000001">
    <property type="protein sequence ID" value="RZQ65820.1"/>
    <property type="molecule type" value="Genomic_DNA"/>
</dbReference>
<evidence type="ECO:0000313" key="4">
    <source>
        <dbReference type="Proteomes" id="UP000292003"/>
    </source>
</evidence>
<dbReference type="PANTHER" id="PTHR33744">
    <property type="entry name" value="CARBOHYDRATE DIACID REGULATOR"/>
    <property type="match status" value="1"/>
</dbReference>
<evidence type="ECO:0000259" key="1">
    <source>
        <dbReference type="Pfam" id="PF13556"/>
    </source>
</evidence>
<dbReference type="InterPro" id="IPR025736">
    <property type="entry name" value="PucR_C-HTH_dom"/>
</dbReference>
<protein>
    <submittedName>
        <fullName evidence="3">PucR family transcriptional regulator</fullName>
    </submittedName>
</protein>
<feature type="domain" description="PucR-like N-terminal" evidence="2">
    <location>
        <begin position="11"/>
        <end position="176"/>
    </location>
</feature>
<proteinExistence type="predicted"/>
<dbReference type="InterPro" id="IPR042070">
    <property type="entry name" value="PucR_C-HTH_sf"/>
</dbReference>
<accession>A0A4Q7JD52</accession>
<dbReference type="InterPro" id="IPR051448">
    <property type="entry name" value="CdaR-like_regulators"/>
</dbReference>
<organism evidence="3 4">
    <name type="scientific">Amycolatopsis suaedae</name>
    <dbReference type="NCBI Taxonomy" id="2510978"/>
    <lineage>
        <taxon>Bacteria</taxon>
        <taxon>Bacillati</taxon>
        <taxon>Actinomycetota</taxon>
        <taxon>Actinomycetes</taxon>
        <taxon>Pseudonocardiales</taxon>
        <taxon>Pseudonocardiaceae</taxon>
        <taxon>Amycolatopsis</taxon>
    </lineage>
</organism>
<dbReference type="Gene3D" id="1.10.10.2840">
    <property type="entry name" value="PucR C-terminal helix-turn-helix domain"/>
    <property type="match status" value="1"/>
</dbReference>
<dbReference type="Proteomes" id="UP000292003">
    <property type="component" value="Unassembled WGS sequence"/>
</dbReference>
<dbReference type="AlphaFoldDB" id="A0A4Q7JD52"/>
<feature type="domain" description="PucR C-terminal helix-turn-helix" evidence="1">
    <location>
        <begin position="334"/>
        <end position="390"/>
    </location>
</feature>
<reference evidence="3 4" key="1">
    <citation type="submission" date="2019-02" db="EMBL/GenBank/DDBJ databases">
        <title>Draft genome sequence of Amycolatopsis sp. 8-3EHSu isolated from roots of Suaeda maritima.</title>
        <authorList>
            <person name="Duangmal K."/>
            <person name="Chantavorakit T."/>
        </authorList>
    </citation>
    <scope>NUCLEOTIDE SEQUENCE [LARGE SCALE GENOMIC DNA]</scope>
    <source>
        <strain evidence="3 4">8-3EHSu</strain>
    </source>
</reference>
<dbReference type="Pfam" id="PF25906">
    <property type="entry name" value="PucR-like_N"/>
    <property type="match status" value="1"/>
</dbReference>
<evidence type="ECO:0000259" key="2">
    <source>
        <dbReference type="Pfam" id="PF25906"/>
    </source>
</evidence>
<evidence type="ECO:0000313" key="3">
    <source>
        <dbReference type="EMBL" id="RZQ65820.1"/>
    </source>
</evidence>
<gene>
    <name evidence="3" type="ORF">EWH70_01695</name>
</gene>
<dbReference type="PANTHER" id="PTHR33744:SF1">
    <property type="entry name" value="DNA-BINDING TRANSCRIPTIONAL ACTIVATOR ADER"/>
    <property type="match status" value="1"/>
</dbReference>
<dbReference type="RefSeq" id="WP_130473388.1">
    <property type="nucleotide sequence ID" value="NZ_SFCC01000001.1"/>
</dbReference>
<dbReference type="Pfam" id="PF13556">
    <property type="entry name" value="HTH_30"/>
    <property type="match status" value="1"/>
</dbReference>
<dbReference type="OrthoDB" id="5243741at2"/>
<comment type="caution">
    <text evidence="3">The sequence shown here is derived from an EMBL/GenBank/DDBJ whole genome shotgun (WGS) entry which is preliminary data.</text>
</comment>
<name>A0A4Q7JD52_9PSEU</name>
<keyword evidence="4" id="KW-1185">Reference proteome</keyword>